<feature type="compositionally biased region" description="Polar residues" evidence="7">
    <location>
        <begin position="1698"/>
        <end position="1711"/>
    </location>
</feature>
<dbReference type="Gene3D" id="1.25.40.10">
    <property type="entry name" value="Tetratricopeptide repeat domain"/>
    <property type="match status" value="2"/>
</dbReference>
<dbReference type="SMART" id="SM00487">
    <property type="entry name" value="DEXDc"/>
    <property type="match status" value="1"/>
</dbReference>
<dbReference type="Gene3D" id="3.40.50.300">
    <property type="entry name" value="P-loop containing nucleotide triphosphate hydrolases"/>
    <property type="match status" value="2"/>
</dbReference>
<dbReference type="Proteomes" id="UP000663891">
    <property type="component" value="Unassembled WGS sequence"/>
</dbReference>
<dbReference type="InterPro" id="IPR014001">
    <property type="entry name" value="Helicase_ATP-bd"/>
</dbReference>
<dbReference type="OrthoDB" id="64767at2759"/>
<keyword evidence="5" id="KW-0802">TPR repeat</keyword>
<protein>
    <submittedName>
        <fullName evidence="10">Uncharacterized protein</fullName>
    </submittedName>
</protein>
<dbReference type="EMBL" id="CAJNON010000266">
    <property type="protein sequence ID" value="CAF1155457.1"/>
    <property type="molecule type" value="Genomic_DNA"/>
</dbReference>
<dbReference type="GO" id="GO:0005737">
    <property type="term" value="C:cytoplasm"/>
    <property type="evidence" value="ECO:0007669"/>
    <property type="project" value="TreeGrafter"/>
</dbReference>
<feature type="domain" description="Helicase ATP-binding" evidence="8">
    <location>
        <begin position="1953"/>
        <end position="2115"/>
    </location>
</feature>
<dbReference type="SMART" id="SM00028">
    <property type="entry name" value="TPR"/>
    <property type="match status" value="5"/>
</dbReference>
<evidence type="ECO:0000256" key="4">
    <source>
        <dbReference type="ARBA" id="ARBA00022840"/>
    </source>
</evidence>
<dbReference type="PROSITE" id="PS51192">
    <property type="entry name" value="HELICASE_ATP_BIND_1"/>
    <property type="match status" value="1"/>
</dbReference>
<keyword evidence="4" id="KW-0067">ATP-binding</keyword>
<proteinExistence type="predicted"/>
<sequence length="2833" mass="328065">MSDEDVTATTTSVEKYNDLFSQGDLWFWKCEYKKAKEYFQTILNQPSLSLLDLARCYSSLGAVNAKLQNYEEALNNYHEQLDILLKLDMSEQKENNIAKCNMSIGKTYWLKEDYVRAIEYYKKTLLESSISIVSHDLISNIHKGLANLYTKTREFDLARMHFENALQRDCHQLGKDHPKFGQTYANMGAMYYAKQDYQEAMNYFKQARETWLKSLPSSHVYIESMEKTICTVQSKLVLSFSMTMSSNHIQELIDNFIDPEAPSEISSDQYIQKHNELLQSGHQDEFKRIVHSTLQQCIKDSQTEQNTYLLARMNIDDTLNEDKQKEHVLSELKDKEENILCKTPINVRHHYLKDFEHQPIIESVTDVSSIYKCQQLLQLLYSCQYYNEDYGDLYINKLSVFIVLSFSMAMSSNYIQKLIDNFIDPDALSNMSSDQYIQKHNELLQSEHQDEFKRIVHSTLQQCIKHNQTQQNTYLSERIPVADSLNEDKQKEHVPSELNDTEENILCKTPEHQPIIGSVTDVSSIYKCEQLLQLLYSCQYYNEDCGDLYIYVLNQYMKSENEKIIRMTQETIISHIFQNTNNNNYGRFVQRLLSYMSVSTGESSFVSTDTTEEAIMCVMLLTDINIHYPYTARFLDAHREFRDCIQYFIDGDSLLLSIAHHINVNLELYGGNTLHVIYIIERILLTLFNQSHENNYTIVFFDCHFQLYQQSNSILTLIRTGLIVHLLKNTNQYNGIKIHQFSSWLSDEYLTLTREEKPLFIFYHDLSTFDINNDKLLPKDILTKLLFIYRLFGNYHQYIIQCHLYLMNKLILTETSVQCFQVKFRKQFPLDLMKKIGNLMYKSNLIAEKEQDRNGFEKFCQQIGQLDGRLFLYLKTITDLIGEGKEQNRSESLWPLFVLHVALLIRLSLADRHLLLSPSSIKFGPTFIQLVAKFQQQLSSNLSLCSSDLSWSKVADLFDGRLFAVTLEQIHQSVSNIHFDSETFEIVQKCLDILKIPWNENLFQNLVHRMIETNDISFSLVVCEQQRQNYQQIAKISNDFIDTYLKPIYSLRDRGTFELVEPNNIQVPRYEGRHHWHVYKEVGNEINRIPDSSKQSNSSHRYRTTNQQKKANYFTLYGKSLTTPDVKDDQLQIVLPISSSSASAGEENSACNLQSSTVSVGKANRKHKGQSKSEKIKEENTKRLLNKLDDAETDSMNNILAQLKQIQPGNYSERIEFINNSLSGFTISAIRLQLLKQKSDEQRKYLKVLRQSMCSGKDERPKLEYLEIESFATMAEIIHLENVVDAFTETKQFMIELIDDPLLDREKWYRFQMEKINSRLPRREQGKVDDRLPGLLADEWQVQFLDAVDQQQSIIIVAPTASETSVQCFQIKFRKQFPLDLMKKIDNLMYQSNLIAEKEQDRNEFKKFCQQIGQRDGRLFLYLKTITDLIEDGKEQNRSESLWPLFVLHVALLIRISLADRHLLLSPSSIKFGPTFIQLVEKFQQQLSSNLPLCSSDLSWSKVADLFDGRLFAVTLEQIHQSVSNIHFDSETMETVQKCLDILKIPWNENLFQDLIHRMVETDDISFSSVVCEQQRPTDQRIAKISNGFIDTYLKPIYSLRNQGTFELVEPNNIQVPRYEGRHHWHVYKEVGNEINRIPDSSKQSNSSHRYRTTNQQKKANYFTVYGKSLTTPDVKDNQLQIVLPISSSSASAGEENSACNLQSSTVSVGKTNRKHKGQSKSEKIKEENMKRLLNKLDDAETDSMNNIVAQLKQIQPSNYSERIEFINNSLSGFTISAIRLQLLKQKSDEQRKYLKVLRQRICSRKDERSKLESLEIELFATMAEIIHLENVVDAFTETKQFMMELIDDPLLDREKWYRFQMEKINSRLPRREQGKADDRLPGLLADEWQVQFLDAVDQQQSIIIVAPTASDREKWYRFQMEKINSRLPRREQGKVDDRLPGLLADEWQVQFLDAVDQQQSIIIVAPTASGKTYASYYAMNSVLKKKYGGDGICVYVAPSKALVNQVAATILSKFGPVFGIFTRDFRENVDDCKILVTVPQCLEILLLSSSHQSWCQKIRYCIFDEIHCMSGEAGSEVWERIMLLINAPMIGLSATINNGENLKKWIETVEHERSVLNSTYTSRKVCFISHDERLADLNKYLYSNKNFNSLHPIGVMDAKQLTTRGIPKDFSLSPRETLQLKDELEKNGIGNEQIPTLTEYFSPNWIIERNLCNKYSHLVRKQFDTLIKNEQNSIIDSVIKSLAPSSKISYPEEKSIPSLIIDFMLTLKEKNLLPCIVFCDDRRLCEQMAESVANHFIELERTLRATTYKAQIEELEKKLKTIKKSPPAAQSPNGRSKKKGRRDDVTESKAFDEDSDNQAQLSGHEQQLLDGILNECNLVNSRGCDQKEINTLLEKAEEDYPKLVNYMKRGIAYHHAGLNNRGRVAVEALFRSRYVQLIFSTSTLSLGIHMPTKTVAFVKDSIFLDALQYRQSSGRAGRRGFDIQGHIVFINIPIPKIRHLIISSIPDIHPHSPISLTFLMRLLHLCSAAKGKDIEYAINRSLIALQCPFIAQSAVKHDLIKIQLQYHCLHTLHFLHQLNLIDGKGALVGLAGLSNHLYYHEPANIFLVYLMNAQLFHRLDDDDNIVSVLARLFTTMPWLITYKTYEDLSSTRREKMYNSKLFLPPVSHDFSTLVHSYNSVVKEIYGFYIENVIRHLRSLNEYQVEVLPFSNVSFYSSSDYDNGSFEYDLHHSRSQQSKNPSISPFAGLSGLTHEQFMLNYNPSVGSWDLAYDLDLSSRIIPFIDIDARDHTNSAYYLNSYALDFFKHGSETSLIKENDLKPAETKVKDYMKY</sequence>
<dbReference type="GO" id="GO:0003676">
    <property type="term" value="F:nucleic acid binding"/>
    <property type="evidence" value="ECO:0007669"/>
    <property type="project" value="InterPro"/>
</dbReference>
<feature type="region of interest" description="Disordered" evidence="7">
    <location>
        <begin position="2320"/>
        <end position="2361"/>
    </location>
</feature>
<feature type="compositionally biased region" description="Basic and acidic residues" evidence="7">
    <location>
        <begin position="2342"/>
        <end position="2353"/>
    </location>
</feature>
<evidence type="ECO:0000259" key="8">
    <source>
        <dbReference type="PROSITE" id="PS51192"/>
    </source>
</evidence>
<dbReference type="FunFam" id="3.40.50.300:FF:001039">
    <property type="entry name" value="ATP-dependent RNA helicase DDX60"/>
    <property type="match status" value="1"/>
</dbReference>
<reference evidence="10" key="1">
    <citation type="submission" date="2021-02" db="EMBL/GenBank/DDBJ databases">
        <authorList>
            <person name="Nowell W R."/>
        </authorList>
    </citation>
    <scope>NUCLEOTIDE SEQUENCE</scope>
</reference>
<feature type="compositionally biased region" description="Polar residues" evidence="7">
    <location>
        <begin position="1639"/>
        <end position="1655"/>
    </location>
</feature>
<feature type="region of interest" description="Disordered" evidence="7">
    <location>
        <begin position="1155"/>
        <end position="1179"/>
    </location>
</feature>
<dbReference type="InterPro" id="IPR001650">
    <property type="entry name" value="Helicase_C-like"/>
</dbReference>
<organism evidence="10 11">
    <name type="scientific">Adineta steineri</name>
    <dbReference type="NCBI Taxonomy" id="433720"/>
    <lineage>
        <taxon>Eukaryota</taxon>
        <taxon>Metazoa</taxon>
        <taxon>Spiralia</taxon>
        <taxon>Gnathifera</taxon>
        <taxon>Rotifera</taxon>
        <taxon>Eurotatoria</taxon>
        <taxon>Bdelloidea</taxon>
        <taxon>Adinetida</taxon>
        <taxon>Adinetidae</taxon>
        <taxon>Adineta</taxon>
    </lineage>
</organism>
<feature type="domain" description="Helicase C-terminal" evidence="9">
    <location>
        <begin position="2365"/>
        <end position="2521"/>
    </location>
</feature>
<keyword evidence="2" id="KW-0378">Hydrolase</keyword>
<evidence type="ECO:0000313" key="11">
    <source>
        <dbReference type="Proteomes" id="UP000663891"/>
    </source>
</evidence>
<accession>A0A814T5H9</accession>
<dbReference type="SUPFAM" id="SSF48452">
    <property type="entry name" value="TPR-like"/>
    <property type="match status" value="1"/>
</dbReference>
<dbReference type="Pfam" id="PF00270">
    <property type="entry name" value="DEAD"/>
    <property type="match status" value="1"/>
</dbReference>
<evidence type="ECO:0000256" key="3">
    <source>
        <dbReference type="ARBA" id="ARBA00022806"/>
    </source>
</evidence>
<dbReference type="Pfam" id="PF00271">
    <property type="entry name" value="Helicase_C"/>
    <property type="match status" value="1"/>
</dbReference>
<dbReference type="Pfam" id="PF13424">
    <property type="entry name" value="TPR_12"/>
    <property type="match status" value="1"/>
</dbReference>
<keyword evidence="3" id="KW-0347">Helicase</keyword>
<dbReference type="PANTHER" id="PTHR44533:SF4">
    <property type="entry name" value="DEAD_H RNA HELICASE, PUTATIVE-RELATED"/>
    <property type="match status" value="1"/>
</dbReference>
<dbReference type="GO" id="GO:0004386">
    <property type="term" value="F:helicase activity"/>
    <property type="evidence" value="ECO:0007669"/>
    <property type="project" value="UniProtKB-KW"/>
</dbReference>
<keyword evidence="6" id="KW-0175">Coiled coil</keyword>
<evidence type="ECO:0000259" key="9">
    <source>
        <dbReference type="PROSITE" id="PS51194"/>
    </source>
</evidence>
<dbReference type="GO" id="GO:0005524">
    <property type="term" value="F:ATP binding"/>
    <property type="evidence" value="ECO:0007669"/>
    <property type="project" value="UniProtKB-KW"/>
</dbReference>
<dbReference type="InterPro" id="IPR059032">
    <property type="entry name" value="WHD_DDX60"/>
</dbReference>
<dbReference type="PROSITE" id="PS51194">
    <property type="entry name" value="HELICASE_CTER"/>
    <property type="match status" value="1"/>
</dbReference>
<evidence type="ECO:0000256" key="1">
    <source>
        <dbReference type="ARBA" id="ARBA00022741"/>
    </source>
</evidence>
<evidence type="ECO:0000256" key="5">
    <source>
        <dbReference type="PROSITE-ProRule" id="PRU00339"/>
    </source>
</evidence>
<name>A0A814T5H9_9BILA</name>
<feature type="coiled-coil region" evidence="6">
    <location>
        <begin position="60"/>
        <end position="87"/>
    </location>
</feature>
<evidence type="ECO:0000256" key="2">
    <source>
        <dbReference type="ARBA" id="ARBA00022801"/>
    </source>
</evidence>
<dbReference type="InterPro" id="IPR011545">
    <property type="entry name" value="DEAD/DEAH_box_helicase_dom"/>
</dbReference>
<feature type="region of interest" description="Disordered" evidence="7">
    <location>
        <begin position="1691"/>
        <end position="1726"/>
    </location>
</feature>
<dbReference type="InterPro" id="IPR019734">
    <property type="entry name" value="TPR_rpt"/>
</dbReference>
<dbReference type="PANTHER" id="PTHR44533">
    <property type="entry name" value="DEAD/H RNA HELICASE, PUTATIVE-RELATED"/>
    <property type="match status" value="1"/>
</dbReference>
<evidence type="ECO:0000256" key="6">
    <source>
        <dbReference type="SAM" id="Coils"/>
    </source>
</evidence>
<dbReference type="InterPro" id="IPR052431">
    <property type="entry name" value="SKI2_subfamily_helicases"/>
</dbReference>
<dbReference type="InterPro" id="IPR027417">
    <property type="entry name" value="P-loop_NTPase"/>
</dbReference>
<dbReference type="Pfam" id="PF26076">
    <property type="entry name" value="WHD_DDX60"/>
    <property type="match status" value="1"/>
</dbReference>
<evidence type="ECO:0000256" key="7">
    <source>
        <dbReference type="SAM" id="MobiDB-lite"/>
    </source>
</evidence>
<evidence type="ECO:0000313" key="10">
    <source>
        <dbReference type="EMBL" id="CAF1155457.1"/>
    </source>
</evidence>
<dbReference type="GO" id="GO:0016787">
    <property type="term" value="F:hydrolase activity"/>
    <property type="evidence" value="ECO:0007669"/>
    <property type="project" value="UniProtKB-KW"/>
</dbReference>
<dbReference type="SUPFAM" id="SSF52540">
    <property type="entry name" value="P-loop containing nucleoside triphosphate hydrolases"/>
    <property type="match status" value="1"/>
</dbReference>
<keyword evidence="1" id="KW-0547">Nucleotide-binding</keyword>
<gene>
    <name evidence="10" type="ORF">VCS650_LOCUS23052</name>
</gene>
<dbReference type="SMART" id="SM00490">
    <property type="entry name" value="HELICc"/>
    <property type="match status" value="1"/>
</dbReference>
<comment type="caution">
    <text evidence="10">The sequence shown here is derived from an EMBL/GenBank/DDBJ whole genome shotgun (WGS) entry which is preliminary data.</text>
</comment>
<feature type="repeat" description="TPR" evidence="5">
    <location>
        <begin position="181"/>
        <end position="214"/>
    </location>
</feature>
<feature type="region of interest" description="Disordered" evidence="7">
    <location>
        <begin position="1636"/>
        <end position="1655"/>
    </location>
</feature>
<dbReference type="InterPro" id="IPR011990">
    <property type="entry name" value="TPR-like_helical_dom_sf"/>
</dbReference>
<dbReference type="PROSITE" id="PS50005">
    <property type="entry name" value="TPR"/>
    <property type="match status" value="1"/>
</dbReference>